<evidence type="ECO:0000313" key="2">
    <source>
        <dbReference type="Proteomes" id="UP000638263"/>
    </source>
</evidence>
<gene>
    <name evidence="1" type="ORF">GCM10011588_59850</name>
</gene>
<evidence type="ECO:0000313" key="1">
    <source>
        <dbReference type="EMBL" id="GGL37124.1"/>
    </source>
</evidence>
<dbReference type="AlphaFoldDB" id="A0A917VYE8"/>
<dbReference type="EMBL" id="BMMH01000019">
    <property type="protein sequence ID" value="GGL37124.1"/>
    <property type="molecule type" value="Genomic_DNA"/>
</dbReference>
<dbReference type="Proteomes" id="UP000638263">
    <property type="component" value="Unassembled WGS sequence"/>
</dbReference>
<dbReference type="GO" id="GO:0009306">
    <property type="term" value="P:protein secretion"/>
    <property type="evidence" value="ECO:0007669"/>
    <property type="project" value="InterPro"/>
</dbReference>
<keyword evidence="2" id="KW-1185">Reference proteome</keyword>
<name>A0A917VYE8_9NOCA</name>
<comment type="caution">
    <text evidence="1">The sequence shown here is derived from an EMBL/GenBank/DDBJ whole genome shotgun (WGS) entry which is preliminary data.</text>
</comment>
<sequence length="117" mass="11861">MGIQGGHMNEETSTPGTTVLVDPGLLRGFAGRLDTEADAVTALDVAGVFAAATTALPGTGFGPPAQRAADLTASCLHRIADRLATVADTLRTSAGDYEMTEAEVTEALTTVGLETAV</sequence>
<dbReference type="Pfam" id="PF10824">
    <property type="entry name" value="T7SS_ESX_EspC"/>
    <property type="match status" value="1"/>
</dbReference>
<proteinExistence type="predicted"/>
<organism evidence="1 2">
    <name type="scientific">Nocardia jinanensis</name>
    <dbReference type="NCBI Taxonomy" id="382504"/>
    <lineage>
        <taxon>Bacteria</taxon>
        <taxon>Bacillati</taxon>
        <taxon>Actinomycetota</taxon>
        <taxon>Actinomycetes</taxon>
        <taxon>Mycobacteriales</taxon>
        <taxon>Nocardiaceae</taxon>
        <taxon>Nocardia</taxon>
    </lineage>
</organism>
<protein>
    <recommendedName>
        <fullName evidence="3">ESX-1 secretion-associated protein</fullName>
    </recommendedName>
</protein>
<evidence type="ECO:0008006" key="3">
    <source>
        <dbReference type="Google" id="ProtNLM"/>
    </source>
</evidence>
<accession>A0A917VYE8</accession>
<reference evidence="1" key="2">
    <citation type="submission" date="2020-09" db="EMBL/GenBank/DDBJ databases">
        <authorList>
            <person name="Sun Q."/>
            <person name="Zhou Y."/>
        </authorList>
    </citation>
    <scope>NUCLEOTIDE SEQUENCE</scope>
    <source>
        <strain evidence="1">CGMCC 4.3508</strain>
    </source>
</reference>
<reference evidence="1" key="1">
    <citation type="journal article" date="2014" name="Int. J. Syst. Evol. Microbiol.">
        <title>Complete genome sequence of Corynebacterium casei LMG S-19264T (=DSM 44701T), isolated from a smear-ripened cheese.</title>
        <authorList>
            <consortium name="US DOE Joint Genome Institute (JGI-PGF)"/>
            <person name="Walter F."/>
            <person name="Albersmeier A."/>
            <person name="Kalinowski J."/>
            <person name="Ruckert C."/>
        </authorList>
    </citation>
    <scope>NUCLEOTIDE SEQUENCE</scope>
    <source>
        <strain evidence="1">CGMCC 4.3508</strain>
    </source>
</reference>
<dbReference type="InterPro" id="IPR022536">
    <property type="entry name" value="EspC"/>
</dbReference>